<evidence type="ECO:0000259" key="2">
    <source>
        <dbReference type="PROSITE" id="PS50112"/>
    </source>
</evidence>
<feature type="domain" description="EAL" evidence="4">
    <location>
        <begin position="607"/>
        <end position="863"/>
    </location>
</feature>
<dbReference type="SMART" id="SM00267">
    <property type="entry name" value="GGDEF"/>
    <property type="match status" value="1"/>
</dbReference>
<dbReference type="InterPro" id="IPR043128">
    <property type="entry name" value="Rev_trsase/Diguanyl_cyclase"/>
</dbReference>
<reference evidence="6 7" key="1">
    <citation type="submission" date="2014-01" db="EMBL/GenBank/DDBJ databases">
        <title>Full genme sequencing of cellulolytic bacterium Gynuella sunshinyii YC6258T gen. nov., sp. nov.</title>
        <authorList>
            <person name="Khan H."/>
            <person name="Chung E.J."/>
            <person name="Chung Y.R."/>
        </authorList>
    </citation>
    <scope>NUCLEOTIDE SEQUENCE [LARGE SCALE GENOMIC DNA]</scope>
    <source>
        <strain evidence="6 7">YC6258</strain>
    </source>
</reference>
<dbReference type="HOGENOM" id="CLU_000445_70_20_6"/>
<dbReference type="Pfam" id="PF00563">
    <property type="entry name" value="EAL"/>
    <property type="match status" value="1"/>
</dbReference>
<dbReference type="STRING" id="1445510.YC6258_01885"/>
<dbReference type="NCBIfam" id="TIGR00254">
    <property type="entry name" value="GGDEF"/>
    <property type="match status" value="1"/>
</dbReference>
<dbReference type="CDD" id="cd01948">
    <property type="entry name" value="EAL"/>
    <property type="match status" value="1"/>
</dbReference>
<dbReference type="InterPro" id="IPR000014">
    <property type="entry name" value="PAS"/>
</dbReference>
<dbReference type="Gene3D" id="3.30.450.20">
    <property type="entry name" value="PAS domain"/>
    <property type="match status" value="2"/>
</dbReference>
<comment type="cofactor">
    <cofactor evidence="1">
        <name>Mg(2+)</name>
        <dbReference type="ChEBI" id="CHEBI:18420"/>
    </cofactor>
</comment>
<evidence type="ECO:0000313" key="6">
    <source>
        <dbReference type="EMBL" id="AJQ93929.1"/>
    </source>
</evidence>
<dbReference type="Gene3D" id="3.20.20.450">
    <property type="entry name" value="EAL domain"/>
    <property type="match status" value="1"/>
</dbReference>
<proteinExistence type="predicted"/>
<dbReference type="SMART" id="SM00086">
    <property type="entry name" value="PAC"/>
    <property type="match status" value="1"/>
</dbReference>
<dbReference type="PANTHER" id="PTHR44757:SF2">
    <property type="entry name" value="BIOFILM ARCHITECTURE MAINTENANCE PROTEIN MBAA"/>
    <property type="match status" value="1"/>
</dbReference>
<protein>
    <submittedName>
        <fullName evidence="6">Putative signal transduction protein containing a membrane domain, an EAL and a GGDEF domain</fullName>
    </submittedName>
</protein>
<feature type="domain" description="PAS" evidence="2">
    <location>
        <begin position="308"/>
        <end position="378"/>
    </location>
</feature>
<dbReference type="InterPro" id="IPR001610">
    <property type="entry name" value="PAC"/>
</dbReference>
<keyword evidence="7" id="KW-1185">Reference proteome</keyword>
<sequence length="875" mass="100132">MNLSRRQDQQLRETIDRLHHCEGKKSTFALFNQVLKDLAVITGSRLSFVILITKSEKKETSLRIFSSYDTDRDVATQHDMVLEPNTRISTCLNAIGSSNIPQVFQRQSLSQIPYDRLGWRKLGNMIALPLIDSQQSIGILCLANSKNGYSIDMAKRFWPLLITTVSIFNSIQRKQQKTIHLPGKEEETGVALQKTQYDCPLATIEINKNHKITSFNPAAETLFGVTDQFAIDREITTFLPERFPNEHRIYTFSPHNQQVRCRAVNAVGMELMVDITVTPYIKYGQTHYLLFIQNNSELRTLRRQSDQETQRFEAVSDLAPIGILQTNRNWACTYVNRHWCDICGLTEEELNGHQWINLIHQDDLENTMTALRQAITEKKEFSIECRFNTPQGETIWVELNARAFFGLNRKPEGVIATITDNTYRHHTERKLRDMAELDSLTGLPNRALFQERLENALNQSLQEKGIILLCLDLDDFKNINDSFGHDVGDELLTEVARRLQKCLHADHTIARVGGDEFMILMEGIEHSCVASEVSEKIMSQLAQPCLIRGNELFISTSIGITFAFENFNTNSKTLIKQADIALYRAKSEGRNNYQFYSPELERASKDRTIIRNSLHNALDRGEMEVYYQLQADVNSGRYVGSEALLRWHHPTRGLISPTKFIAQLEETRLIIPISHWLLQQVVSAYLQWQADGLLDPAAHISINLSPRQLYDQHLVKSFEQVLNESGLPGEALVVEITESILLEESPSTLKLLSDLKDLGIQIALDDFGTGYSSLTYLKRYPIDYIKVDRSFMRDILFNQDDESIVRAVIALAHSLKLKVIAEGVDNHEKVVRLQELGCDYFQGYLLNKPMNMAQTANLLFKHKQQHVINLNHRHS</sequence>
<dbReference type="PROSITE" id="PS50112">
    <property type="entry name" value="PAS"/>
    <property type="match status" value="1"/>
</dbReference>
<dbReference type="PROSITE" id="PS50113">
    <property type="entry name" value="PAC"/>
    <property type="match status" value="1"/>
</dbReference>
<dbReference type="GO" id="GO:0003824">
    <property type="term" value="F:catalytic activity"/>
    <property type="evidence" value="ECO:0007669"/>
    <property type="project" value="UniProtKB-ARBA"/>
</dbReference>
<dbReference type="PROSITE" id="PS50883">
    <property type="entry name" value="EAL"/>
    <property type="match status" value="1"/>
</dbReference>
<accession>A0A0C5VU61</accession>
<dbReference type="SMART" id="SM00052">
    <property type="entry name" value="EAL"/>
    <property type="match status" value="1"/>
</dbReference>
<feature type="domain" description="PAC" evidence="3">
    <location>
        <begin position="381"/>
        <end position="433"/>
    </location>
</feature>
<evidence type="ECO:0000259" key="4">
    <source>
        <dbReference type="PROSITE" id="PS50883"/>
    </source>
</evidence>
<dbReference type="InterPro" id="IPR001633">
    <property type="entry name" value="EAL_dom"/>
</dbReference>
<dbReference type="Pfam" id="PF08447">
    <property type="entry name" value="PAS_3"/>
    <property type="match status" value="1"/>
</dbReference>
<dbReference type="SUPFAM" id="SSF55073">
    <property type="entry name" value="Nucleotide cyclase"/>
    <property type="match status" value="1"/>
</dbReference>
<dbReference type="SUPFAM" id="SSF141868">
    <property type="entry name" value="EAL domain-like"/>
    <property type="match status" value="1"/>
</dbReference>
<evidence type="ECO:0000256" key="1">
    <source>
        <dbReference type="ARBA" id="ARBA00001946"/>
    </source>
</evidence>
<name>A0A0C5VU61_9GAMM</name>
<dbReference type="InterPro" id="IPR029787">
    <property type="entry name" value="Nucleotide_cyclase"/>
</dbReference>
<dbReference type="PANTHER" id="PTHR44757">
    <property type="entry name" value="DIGUANYLATE CYCLASE DGCP"/>
    <property type="match status" value="1"/>
</dbReference>
<dbReference type="CDD" id="cd01949">
    <property type="entry name" value="GGDEF"/>
    <property type="match status" value="1"/>
</dbReference>
<dbReference type="SMART" id="SM00091">
    <property type="entry name" value="PAS"/>
    <property type="match status" value="2"/>
</dbReference>
<dbReference type="InterPro" id="IPR000700">
    <property type="entry name" value="PAS-assoc_C"/>
</dbReference>
<evidence type="ECO:0000313" key="7">
    <source>
        <dbReference type="Proteomes" id="UP000032266"/>
    </source>
</evidence>
<dbReference type="NCBIfam" id="TIGR00229">
    <property type="entry name" value="sensory_box"/>
    <property type="match status" value="2"/>
</dbReference>
<dbReference type="EMBL" id="CP007142">
    <property type="protein sequence ID" value="AJQ93929.1"/>
    <property type="molecule type" value="Genomic_DNA"/>
</dbReference>
<dbReference type="InterPro" id="IPR052155">
    <property type="entry name" value="Biofilm_reg_signaling"/>
</dbReference>
<feature type="domain" description="GGDEF" evidence="5">
    <location>
        <begin position="464"/>
        <end position="598"/>
    </location>
</feature>
<dbReference type="CDD" id="cd00130">
    <property type="entry name" value="PAS"/>
    <property type="match status" value="1"/>
</dbReference>
<dbReference type="FunFam" id="3.30.70.270:FF:000001">
    <property type="entry name" value="Diguanylate cyclase domain protein"/>
    <property type="match status" value="1"/>
</dbReference>
<gene>
    <name evidence="6" type="ORF">YC6258_01885</name>
</gene>
<dbReference type="Pfam" id="PF00990">
    <property type="entry name" value="GGDEF"/>
    <property type="match status" value="1"/>
</dbReference>
<organism evidence="6 7">
    <name type="scientific">Gynuella sunshinyii YC6258</name>
    <dbReference type="NCBI Taxonomy" id="1445510"/>
    <lineage>
        <taxon>Bacteria</taxon>
        <taxon>Pseudomonadati</taxon>
        <taxon>Pseudomonadota</taxon>
        <taxon>Gammaproteobacteria</taxon>
        <taxon>Oceanospirillales</taxon>
        <taxon>Saccharospirillaceae</taxon>
        <taxon>Gynuella</taxon>
    </lineage>
</organism>
<dbReference type="InterPro" id="IPR035965">
    <property type="entry name" value="PAS-like_dom_sf"/>
</dbReference>
<evidence type="ECO:0000259" key="5">
    <source>
        <dbReference type="PROSITE" id="PS50887"/>
    </source>
</evidence>
<dbReference type="PROSITE" id="PS50887">
    <property type="entry name" value="GGDEF"/>
    <property type="match status" value="1"/>
</dbReference>
<dbReference type="Proteomes" id="UP000032266">
    <property type="component" value="Chromosome"/>
</dbReference>
<dbReference type="RefSeq" id="WP_052830161.1">
    <property type="nucleotide sequence ID" value="NZ_CP007142.1"/>
</dbReference>
<dbReference type="InterPro" id="IPR013655">
    <property type="entry name" value="PAS_fold_3"/>
</dbReference>
<dbReference type="OrthoDB" id="6168558at2"/>
<dbReference type="SUPFAM" id="SSF55785">
    <property type="entry name" value="PYP-like sensor domain (PAS domain)"/>
    <property type="match status" value="2"/>
</dbReference>
<dbReference type="Gene3D" id="3.30.70.270">
    <property type="match status" value="1"/>
</dbReference>
<dbReference type="Pfam" id="PF13426">
    <property type="entry name" value="PAS_9"/>
    <property type="match status" value="1"/>
</dbReference>
<dbReference type="InterPro" id="IPR035919">
    <property type="entry name" value="EAL_sf"/>
</dbReference>
<dbReference type="AlphaFoldDB" id="A0A0C5VU61"/>
<evidence type="ECO:0000259" key="3">
    <source>
        <dbReference type="PROSITE" id="PS50113"/>
    </source>
</evidence>
<dbReference type="InterPro" id="IPR000160">
    <property type="entry name" value="GGDEF_dom"/>
</dbReference>
<dbReference type="KEGG" id="gsn:YC6258_01885"/>